<organism evidence="3 4">
    <name type="scientific">Deinococcus yavapaiensis KR-236</name>
    <dbReference type="NCBI Taxonomy" id="694435"/>
    <lineage>
        <taxon>Bacteria</taxon>
        <taxon>Thermotogati</taxon>
        <taxon>Deinococcota</taxon>
        <taxon>Deinococci</taxon>
        <taxon>Deinococcales</taxon>
        <taxon>Deinococcaceae</taxon>
        <taxon>Deinococcus</taxon>
    </lineage>
</organism>
<dbReference type="SUPFAM" id="SSF69572">
    <property type="entry name" value="Activating enzymes of the ubiquitin-like proteins"/>
    <property type="match status" value="1"/>
</dbReference>
<dbReference type="PANTHER" id="PTHR10953:SF102">
    <property type="entry name" value="ADENYLYLTRANSFERASE AND SULFURTRANSFERASE MOCS3"/>
    <property type="match status" value="1"/>
</dbReference>
<dbReference type="Proteomes" id="UP000248326">
    <property type="component" value="Unassembled WGS sequence"/>
</dbReference>
<feature type="domain" description="THIF-type NAD/FAD binding fold" evidence="2">
    <location>
        <begin position="15"/>
        <end position="233"/>
    </location>
</feature>
<dbReference type="GO" id="GO:0005829">
    <property type="term" value="C:cytosol"/>
    <property type="evidence" value="ECO:0007669"/>
    <property type="project" value="TreeGrafter"/>
</dbReference>
<dbReference type="InterPro" id="IPR035985">
    <property type="entry name" value="Ubiquitin-activating_enz"/>
</dbReference>
<evidence type="ECO:0000313" key="4">
    <source>
        <dbReference type="Proteomes" id="UP000248326"/>
    </source>
</evidence>
<comment type="similarity">
    <text evidence="1">Belongs to the HesA/MoeB/ThiF family.</text>
</comment>
<keyword evidence="4" id="KW-1185">Reference proteome</keyword>
<dbReference type="Gene3D" id="3.40.50.720">
    <property type="entry name" value="NAD(P)-binding Rossmann-like Domain"/>
    <property type="match status" value="1"/>
</dbReference>
<dbReference type="CDD" id="cd00757">
    <property type="entry name" value="ThiF_MoeB_HesA_family"/>
    <property type="match status" value="1"/>
</dbReference>
<dbReference type="AlphaFoldDB" id="A0A318S1J0"/>
<dbReference type="GO" id="GO:0016779">
    <property type="term" value="F:nucleotidyltransferase activity"/>
    <property type="evidence" value="ECO:0007669"/>
    <property type="project" value="UniProtKB-KW"/>
</dbReference>
<sequence length="235" mass="24985">MTLGTPLRRDEIERYSRQLLLPDFADRFDRVRSARVLVVGVGGLGTPLVSYLAGAGVGALTLCDADEVSLSNLQRQLLFVTSDVGRSKVDVAAARLQALNPGVRIETAGALTAQNVAERVSGHDLVVDASDNFETRYLVSDACAAANRTWVWGAAGAFEGMACVFDASCTLRDVFPQPSGDDCDTIGVLGPLLGVVASTMAVEVLKVLTGMGEPLLGRLWTYDALSGRSRLVKLR</sequence>
<gene>
    <name evidence="3" type="ORF">DES52_11528</name>
</gene>
<reference evidence="3 4" key="1">
    <citation type="submission" date="2018-06" db="EMBL/GenBank/DDBJ databases">
        <title>Genomic Encyclopedia of Type Strains, Phase IV (KMG-IV): sequencing the most valuable type-strain genomes for metagenomic binning, comparative biology and taxonomic classification.</title>
        <authorList>
            <person name="Goeker M."/>
        </authorList>
    </citation>
    <scope>NUCLEOTIDE SEQUENCE [LARGE SCALE GENOMIC DNA]</scope>
    <source>
        <strain evidence="3 4">DSM 18048</strain>
    </source>
</reference>
<dbReference type="EMBL" id="QJSX01000015">
    <property type="protein sequence ID" value="PYE51096.1"/>
    <property type="molecule type" value="Genomic_DNA"/>
</dbReference>
<dbReference type="OrthoDB" id="9804286at2"/>
<dbReference type="RefSeq" id="WP_110888012.1">
    <property type="nucleotide sequence ID" value="NZ_QJSX01000015.1"/>
</dbReference>
<comment type="caution">
    <text evidence="3">The sequence shown here is derived from an EMBL/GenBank/DDBJ whole genome shotgun (WGS) entry which is preliminary data.</text>
</comment>
<dbReference type="Pfam" id="PF00899">
    <property type="entry name" value="ThiF"/>
    <property type="match status" value="1"/>
</dbReference>
<dbReference type="GO" id="GO:0008641">
    <property type="term" value="F:ubiquitin-like modifier activating enzyme activity"/>
    <property type="evidence" value="ECO:0007669"/>
    <property type="project" value="InterPro"/>
</dbReference>
<keyword evidence="3" id="KW-0548">Nucleotidyltransferase</keyword>
<dbReference type="GO" id="GO:0008146">
    <property type="term" value="F:sulfotransferase activity"/>
    <property type="evidence" value="ECO:0007669"/>
    <property type="project" value="TreeGrafter"/>
</dbReference>
<protein>
    <submittedName>
        <fullName evidence="3">Adenylyltransferase/sulfurtransferase</fullName>
    </submittedName>
</protein>
<accession>A0A318S1J0</accession>
<evidence type="ECO:0000313" key="3">
    <source>
        <dbReference type="EMBL" id="PYE51096.1"/>
    </source>
</evidence>
<evidence type="ECO:0000259" key="2">
    <source>
        <dbReference type="Pfam" id="PF00899"/>
    </source>
</evidence>
<dbReference type="InterPro" id="IPR000594">
    <property type="entry name" value="ThiF_NAD_FAD-bd"/>
</dbReference>
<evidence type="ECO:0000256" key="1">
    <source>
        <dbReference type="ARBA" id="ARBA00009919"/>
    </source>
</evidence>
<dbReference type="GO" id="GO:0004792">
    <property type="term" value="F:thiosulfate-cyanide sulfurtransferase activity"/>
    <property type="evidence" value="ECO:0007669"/>
    <property type="project" value="TreeGrafter"/>
</dbReference>
<keyword evidence="3" id="KW-0808">Transferase</keyword>
<dbReference type="InterPro" id="IPR045886">
    <property type="entry name" value="ThiF/MoeB/HesA"/>
</dbReference>
<dbReference type="FunFam" id="3.40.50.720:FF:000080">
    <property type="entry name" value="Thiazole biosynthesis adenylyltransferase ThiF"/>
    <property type="match status" value="1"/>
</dbReference>
<proteinExistence type="inferred from homology"/>
<dbReference type="PANTHER" id="PTHR10953">
    <property type="entry name" value="UBIQUITIN-ACTIVATING ENZYME E1"/>
    <property type="match status" value="1"/>
</dbReference>
<name>A0A318S1J0_9DEIO</name>